<dbReference type="Proteomes" id="UP000199074">
    <property type="component" value="Unassembled WGS sequence"/>
</dbReference>
<evidence type="ECO:0000313" key="2">
    <source>
        <dbReference type="Proteomes" id="UP000199074"/>
    </source>
</evidence>
<dbReference type="EMBL" id="FPCK01000001">
    <property type="protein sequence ID" value="SFV31787.1"/>
    <property type="molecule type" value="Genomic_DNA"/>
</dbReference>
<evidence type="ECO:0000313" key="1">
    <source>
        <dbReference type="EMBL" id="SFV31787.1"/>
    </source>
</evidence>
<reference evidence="1 2" key="1">
    <citation type="submission" date="2016-10" db="EMBL/GenBank/DDBJ databases">
        <authorList>
            <person name="de Groot N.N."/>
        </authorList>
    </citation>
    <scope>NUCLEOTIDE SEQUENCE [LARGE SCALE GENOMIC DNA]</scope>
    <source>
        <strain evidence="1 2">IPL20</strain>
    </source>
</reference>
<proteinExistence type="predicted"/>
<accession>A0A1I7NAS9</accession>
<gene>
    <name evidence="1" type="ORF">SAMN05216456_1458</name>
</gene>
<organism evidence="1 2">
    <name type="scientific">Devosia crocina</name>
    <dbReference type="NCBI Taxonomy" id="429728"/>
    <lineage>
        <taxon>Bacteria</taxon>
        <taxon>Pseudomonadati</taxon>
        <taxon>Pseudomonadota</taxon>
        <taxon>Alphaproteobacteria</taxon>
        <taxon>Hyphomicrobiales</taxon>
        <taxon>Devosiaceae</taxon>
        <taxon>Devosia</taxon>
    </lineage>
</organism>
<name>A0A1I7NAS9_9HYPH</name>
<dbReference type="AlphaFoldDB" id="A0A1I7NAS9"/>
<protein>
    <submittedName>
        <fullName evidence="1">Uncharacterized protein</fullName>
    </submittedName>
</protein>
<keyword evidence="2" id="KW-1185">Reference proteome</keyword>
<sequence length="88" mass="9479">MITAGMARSGIIREENWRTGSVNQIAVDSECAAAIAKYLALLPVRLEDTDQLMRQSETLAPADTKTVLHAIRVQAANAGVPFTISEIP</sequence>